<sequence length="198" mass="22742">MKLDLVYDIQQSYRKVLNCMSRPGLIENINEQSEKIDIYTNFYSSTLLLMFMLLDAEVNFYIVTEDESEIKKIVNQLSYAKSTDIKDADFIFILNDARAEQIEEAFLNAKTGTLMDPQKSATIIFETKGLKNEEGLILKGPGIKDEAYAKIDAKSNWINYRDKKNIEYPLGIDIIFVDVDSNIMCLPRTTKVEKQVVK</sequence>
<comment type="caution">
    <text evidence="1">The sequence shown here is derived from an EMBL/GenBank/DDBJ whole genome shotgun (WGS) entry which is preliminary data.</text>
</comment>
<dbReference type="GO" id="GO:0061693">
    <property type="term" value="F:alpha-D-ribose 1-methylphosphonate 5-triphosphate synthase activity"/>
    <property type="evidence" value="ECO:0007669"/>
    <property type="project" value="UniProtKB-EC"/>
</dbReference>
<name>A0A0N8NSP3_9CLOT</name>
<proteinExistence type="predicted"/>
<accession>A0A0N8NSP3</accession>
<evidence type="ECO:0000313" key="2">
    <source>
        <dbReference type="Proteomes" id="UP000050326"/>
    </source>
</evidence>
<organism evidence="1 2">
    <name type="scientific">Oxobacter pfennigii</name>
    <dbReference type="NCBI Taxonomy" id="36849"/>
    <lineage>
        <taxon>Bacteria</taxon>
        <taxon>Bacillati</taxon>
        <taxon>Bacillota</taxon>
        <taxon>Clostridia</taxon>
        <taxon>Eubacteriales</taxon>
        <taxon>Clostridiaceae</taxon>
        <taxon>Oxobacter</taxon>
    </lineage>
</organism>
<dbReference type="OrthoDB" id="154477at2"/>
<dbReference type="InterPro" id="IPR038058">
    <property type="entry name" value="PhnH-like_sp"/>
</dbReference>
<dbReference type="RefSeq" id="WP_054876857.1">
    <property type="nucleotide sequence ID" value="NZ_LKET01000067.1"/>
</dbReference>
<protein>
    <submittedName>
        <fullName evidence="1">Alpha-D-ribose 1-methylphosphonate 5-triphosphate synthase subunit PhnH</fullName>
        <ecNumber evidence="1">2.7.8.37</ecNumber>
    </submittedName>
</protein>
<dbReference type="AlphaFoldDB" id="A0A0N8NSP3"/>
<dbReference type="SUPFAM" id="SSF159709">
    <property type="entry name" value="PhnH-like"/>
    <property type="match status" value="1"/>
</dbReference>
<dbReference type="EC" id="2.7.8.37" evidence="1"/>
<dbReference type="GO" id="GO:0019634">
    <property type="term" value="P:organic phosphonate metabolic process"/>
    <property type="evidence" value="ECO:0007669"/>
    <property type="project" value="InterPro"/>
</dbReference>
<dbReference type="EMBL" id="LKET01000067">
    <property type="protein sequence ID" value="KPU42592.1"/>
    <property type="molecule type" value="Genomic_DNA"/>
</dbReference>
<dbReference type="NCBIfam" id="TIGR03292">
    <property type="entry name" value="PhnH_redo"/>
    <property type="match status" value="1"/>
</dbReference>
<reference evidence="1 2" key="1">
    <citation type="submission" date="2015-09" db="EMBL/GenBank/DDBJ databases">
        <title>Genome sequence of Oxobacter pfennigii DSM 3222.</title>
        <authorList>
            <person name="Poehlein A."/>
            <person name="Bengelsdorf F.R."/>
            <person name="Schiel-Bengelsdorf B."/>
            <person name="Duerre P."/>
            <person name="Daniel R."/>
        </authorList>
    </citation>
    <scope>NUCLEOTIDE SEQUENCE [LARGE SCALE GENOMIC DNA]</scope>
    <source>
        <strain evidence="1 2">DSM 3222</strain>
    </source>
</reference>
<dbReference type="STRING" id="36849.OXPF_38920"/>
<dbReference type="InterPro" id="IPR008772">
    <property type="entry name" value="Phosphonate_metab_PhnH"/>
</dbReference>
<dbReference type="Pfam" id="PF05845">
    <property type="entry name" value="PhnH"/>
    <property type="match status" value="1"/>
</dbReference>
<dbReference type="PIRSF" id="PIRSF020680">
    <property type="entry name" value="PhnH"/>
    <property type="match status" value="1"/>
</dbReference>
<gene>
    <name evidence="1" type="primary">phnH</name>
    <name evidence="1" type="ORF">OXPF_38920</name>
</gene>
<keyword evidence="1" id="KW-0808">Transferase</keyword>
<dbReference type="Proteomes" id="UP000050326">
    <property type="component" value="Unassembled WGS sequence"/>
</dbReference>
<dbReference type="Gene3D" id="3.40.50.11310">
    <property type="entry name" value="Bacterial phosphonate metabolism protein PhnH"/>
    <property type="match status" value="1"/>
</dbReference>
<keyword evidence="2" id="KW-1185">Reference proteome</keyword>
<evidence type="ECO:0000313" key="1">
    <source>
        <dbReference type="EMBL" id="KPU42592.1"/>
    </source>
</evidence>